<organism evidence="1 2">
    <name type="scientific">Artemisia annua</name>
    <name type="common">Sweet wormwood</name>
    <dbReference type="NCBI Taxonomy" id="35608"/>
    <lineage>
        <taxon>Eukaryota</taxon>
        <taxon>Viridiplantae</taxon>
        <taxon>Streptophyta</taxon>
        <taxon>Embryophyta</taxon>
        <taxon>Tracheophyta</taxon>
        <taxon>Spermatophyta</taxon>
        <taxon>Magnoliopsida</taxon>
        <taxon>eudicotyledons</taxon>
        <taxon>Gunneridae</taxon>
        <taxon>Pentapetalae</taxon>
        <taxon>asterids</taxon>
        <taxon>campanulids</taxon>
        <taxon>Asterales</taxon>
        <taxon>Asteraceae</taxon>
        <taxon>Asteroideae</taxon>
        <taxon>Anthemideae</taxon>
        <taxon>Artemisiinae</taxon>
        <taxon>Artemisia</taxon>
    </lineage>
</organism>
<sequence length="191" mass="21726">MIANHSKRLSDEFEFRRLLVEIYQEFMVEDSSEDSLEATDVLDFDDAYYDDTSDGCTISGKEGDLHTWISDEEVDQGKDVDWTDDPYHLVDVPEPEEMHAIEEPQEISGTFAEIDQALDELDDVVAAGEGTEMYALFAEPISFSLVPLMVVGEERSRSLLWALWAVDYTSERVFGLGPTMYMDFVKLKAIK</sequence>
<name>A0A2U1PF61_ARTAN</name>
<proteinExistence type="predicted"/>
<evidence type="ECO:0000313" key="2">
    <source>
        <dbReference type="Proteomes" id="UP000245207"/>
    </source>
</evidence>
<reference evidence="1 2" key="1">
    <citation type="journal article" date="2018" name="Mol. Plant">
        <title>The genome of Artemisia annua provides insight into the evolution of Asteraceae family and artemisinin biosynthesis.</title>
        <authorList>
            <person name="Shen Q."/>
            <person name="Zhang L."/>
            <person name="Liao Z."/>
            <person name="Wang S."/>
            <person name="Yan T."/>
            <person name="Shi P."/>
            <person name="Liu M."/>
            <person name="Fu X."/>
            <person name="Pan Q."/>
            <person name="Wang Y."/>
            <person name="Lv Z."/>
            <person name="Lu X."/>
            <person name="Zhang F."/>
            <person name="Jiang W."/>
            <person name="Ma Y."/>
            <person name="Chen M."/>
            <person name="Hao X."/>
            <person name="Li L."/>
            <person name="Tang Y."/>
            <person name="Lv G."/>
            <person name="Zhou Y."/>
            <person name="Sun X."/>
            <person name="Brodelius P.E."/>
            <person name="Rose J.K.C."/>
            <person name="Tang K."/>
        </authorList>
    </citation>
    <scope>NUCLEOTIDE SEQUENCE [LARGE SCALE GENOMIC DNA]</scope>
    <source>
        <strain evidence="2">cv. Huhao1</strain>
        <tissue evidence="1">Leaf</tissue>
    </source>
</reference>
<dbReference type="EMBL" id="PKPP01001235">
    <property type="protein sequence ID" value="PWA84380.1"/>
    <property type="molecule type" value="Genomic_DNA"/>
</dbReference>
<dbReference type="Proteomes" id="UP000245207">
    <property type="component" value="Unassembled WGS sequence"/>
</dbReference>
<gene>
    <name evidence="1" type="ORF">CTI12_AA159680</name>
</gene>
<comment type="caution">
    <text evidence="1">The sequence shown here is derived from an EMBL/GenBank/DDBJ whole genome shotgun (WGS) entry which is preliminary data.</text>
</comment>
<keyword evidence="2" id="KW-1185">Reference proteome</keyword>
<protein>
    <submittedName>
        <fullName evidence="1">Uncharacterized protein</fullName>
    </submittedName>
</protein>
<evidence type="ECO:0000313" key="1">
    <source>
        <dbReference type="EMBL" id="PWA84380.1"/>
    </source>
</evidence>
<accession>A0A2U1PF61</accession>
<dbReference type="AlphaFoldDB" id="A0A2U1PF61"/>